<accession>A0ABU4YIZ3</accession>
<reference evidence="2 3" key="1">
    <citation type="submission" date="2023-08" db="EMBL/GenBank/DDBJ databases">
        <title>Implementing the SeqCode for naming new Mesorhizobium species isolated from Vachellia karroo root nodules.</title>
        <authorList>
            <person name="Van Lill M."/>
        </authorList>
    </citation>
    <scope>NUCLEOTIDE SEQUENCE [LARGE SCALE GENOMIC DNA]</scope>
    <source>
        <strain evidence="2 3">VK2B</strain>
    </source>
</reference>
<dbReference type="Proteomes" id="UP001280156">
    <property type="component" value="Unassembled WGS sequence"/>
</dbReference>
<gene>
    <name evidence="2" type="ORF">RFM52_17035</name>
</gene>
<evidence type="ECO:0000313" key="3">
    <source>
        <dbReference type="Proteomes" id="UP001280156"/>
    </source>
</evidence>
<keyword evidence="1" id="KW-0732">Signal</keyword>
<feature type="chain" id="PRO_5045805838" evidence="1">
    <location>
        <begin position="26"/>
        <end position="145"/>
    </location>
</feature>
<evidence type="ECO:0000313" key="2">
    <source>
        <dbReference type="EMBL" id="MDX8486913.1"/>
    </source>
</evidence>
<feature type="signal peptide" evidence="1">
    <location>
        <begin position="1"/>
        <end position="25"/>
    </location>
</feature>
<name>A0ABU4YIZ3_9HYPH</name>
<evidence type="ECO:0000256" key="1">
    <source>
        <dbReference type="SAM" id="SignalP"/>
    </source>
</evidence>
<proteinExistence type="predicted"/>
<organism evidence="2 3">
    <name type="scientific">Mesorhizobium humile</name>
    <dbReference type="NCBI Taxonomy" id="3072313"/>
    <lineage>
        <taxon>Bacteria</taxon>
        <taxon>Pseudomonadati</taxon>
        <taxon>Pseudomonadota</taxon>
        <taxon>Alphaproteobacteria</taxon>
        <taxon>Hyphomicrobiales</taxon>
        <taxon>Phyllobacteriaceae</taxon>
        <taxon>Mesorhizobium</taxon>
    </lineage>
</organism>
<sequence length="145" mass="15597">MRRLLFLAVSLVPWVVAGAPTATLAGDFDRIEIPRDPNGAIEFHTPSDNIACGLSESGSDGSGAPELACDRLAPVYLRFILPARGKATILRDVGDQWCCGGYNELPYGREWQSGPFTCDSTASGLTCENQQGHGFFISKAKVKAY</sequence>
<dbReference type="RefSeq" id="WP_320296617.1">
    <property type="nucleotide sequence ID" value="NZ_JAVIIU010000007.1"/>
</dbReference>
<keyword evidence="3" id="KW-1185">Reference proteome</keyword>
<dbReference type="EMBL" id="JAVIIV010000010">
    <property type="protein sequence ID" value="MDX8486913.1"/>
    <property type="molecule type" value="Genomic_DNA"/>
</dbReference>
<protein>
    <submittedName>
        <fullName evidence="2">Uncharacterized protein</fullName>
    </submittedName>
</protein>
<comment type="caution">
    <text evidence="2">The sequence shown here is derived from an EMBL/GenBank/DDBJ whole genome shotgun (WGS) entry which is preliminary data.</text>
</comment>